<dbReference type="EMBL" id="JAHRHJ020000007">
    <property type="protein sequence ID" value="KAH9309177.1"/>
    <property type="molecule type" value="Genomic_DNA"/>
</dbReference>
<gene>
    <name evidence="2" type="ORF">KI387_037088</name>
</gene>
<accession>A0AA38FRW7</accession>
<evidence type="ECO:0000256" key="1">
    <source>
        <dbReference type="SAM" id="MobiDB-lite"/>
    </source>
</evidence>
<feature type="non-terminal residue" evidence="2">
    <location>
        <position position="93"/>
    </location>
</feature>
<dbReference type="AlphaFoldDB" id="A0AA38FRW7"/>
<name>A0AA38FRW7_TAXCH</name>
<reference evidence="2 3" key="1">
    <citation type="journal article" date="2021" name="Nat. Plants">
        <title>The Taxus genome provides insights into paclitaxel biosynthesis.</title>
        <authorList>
            <person name="Xiong X."/>
            <person name="Gou J."/>
            <person name="Liao Q."/>
            <person name="Li Y."/>
            <person name="Zhou Q."/>
            <person name="Bi G."/>
            <person name="Li C."/>
            <person name="Du R."/>
            <person name="Wang X."/>
            <person name="Sun T."/>
            <person name="Guo L."/>
            <person name="Liang H."/>
            <person name="Lu P."/>
            <person name="Wu Y."/>
            <person name="Zhang Z."/>
            <person name="Ro D.K."/>
            <person name="Shang Y."/>
            <person name="Huang S."/>
            <person name="Yan J."/>
        </authorList>
    </citation>
    <scope>NUCLEOTIDE SEQUENCE [LARGE SCALE GENOMIC DNA]</scope>
    <source>
        <strain evidence="2">Ta-2019</strain>
    </source>
</reference>
<evidence type="ECO:0000313" key="3">
    <source>
        <dbReference type="Proteomes" id="UP000824469"/>
    </source>
</evidence>
<sequence>ANHRKIMKETDSAKAYREERQMGELARNEGSISGRFRTPLADPSTDKHGRNLCPNPHQGRVSSFAAARGVSGGDGRAAKDGECAQGYGSFKSG</sequence>
<proteinExistence type="predicted"/>
<organism evidence="2 3">
    <name type="scientific">Taxus chinensis</name>
    <name type="common">Chinese yew</name>
    <name type="synonym">Taxus wallichiana var. chinensis</name>
    <dbReference type="NCBI Taxonomy" id="29808"/>
    <lineage>
        <taxon>Eukaryota</taxon>
        <taxon>Viridiplantae</taxon>
        <taxon>Streptophyta</taxon>
        <taxon>Embryophyta</taxon>
        <taxon>Tracheophyta</taxon>
        <taxon>Spermatophyta</taxon>
        <taxon>Pinopsida</taxon>
        <taxon>Pinidae</taxon>
        <taxon>Conifers II</taxon>
        <taxon>Cupressales</taxon>
        <taxon>Taxaceae</taxon>
        <taxon>Taxus</taxon>
    </lineage>
</organism>
<feature type="region of interest" description="Disordered" evidence="1">
    <location>
        <begin position="1"/>
        <end position="93"/>
    </location>
</feature>
<comment type="caution">
    <text evidence="2">The sequence shown here is derived from an EMBL/GenBank/DDBJ whole genome shotgun (WGS) entry which is preliminary data.</text>
</comment>
<protein>
    <submittedName>
        <fullName evidence="2">Uncharacterized protein</fullName>
    </submittedName>
</protein>
<dbReference type="Proteomes" id="UP000824469">
    <property type="component" value="Unassembled WGS sequence"/>
</dbReference>
<feature type="compositionally biased region" description="Basic and acidic residues" evidence="1">
    <location>
        <begin position="7"/>
        <end position="22"/>
    </location>
</feature>
<feature type="non-terminal residue" evidence="2">
    <location>
        <position position="1"/>
    </location>
</feature>
<evidence type="ECO:0000313" key="2">
    <source>
        <dbReference type="EMBL" id="KAH9309177.1"/>
    </source>
</evidence>
<keyword evidence="3" id="KW-1185">Reference proteome</keyword>